<name>A0AAN7Z933_9PEZI</name>
<reference evidence="2 3" key="1">
    <citation type="submission" date="2023-10" db="EMBL/GenBank/DDBJ databases">
        <title>Draft genome sequence of Xylaria bambusicola isolate GMP-LS, the root and basal stem rot pathogen of sugarcane in Indonesia.</title>
        <authorList>
            <person name="Selvaraj P."/>
            <person name="Muralishankar V."/>
            <person name="Muruganantham S."/>
            <person name="Sp S."/>
            <person name="Haryani S."/>
            <person name="Lau K.J.X."/>
            <person name="Naqvi N.I."/>
        </authorList>
    </citation>
    <scope>NUCLEOTIDE SEQUENCE [LARGE SCALE GENOMIC DNA]</scope>
    <source>
        <strain evidence="2">GMP-LS</strain>
    </source>
</reference>
<protein>
    <submittedName>
        <fullName evidence="2">Uncharacterized protein</fullName>
    </submittedName>
</protein>
<evidence type="ECO:0000313" key="2">
    <source>
        <dbReference type="EMBL" id="KAK5629391.1"/>
    </source>
</evidence>
<dbReference type="Proteomes" id="UP001305414">
    <property type="component" value="Unassembled WGS sequence"/>
</dbReference>
<keyword evidence="1" id="KW-0732">Signal</keyword>
<evidence type="ECO:0000313" key="3">
    <source>
        <dbReference type="Proteomes" id="UP001305414"/>
    </source>
</evidence>
<dbReference type="AlphaFoldDB" id="A0AAN7Z933"/>
<feature type="chain" id="PRO_5042988075" evidence="1">
    <location>
        <begin position="28"/>
        <end position="133"/>
    </location>
</feature>
<comment type="caution">
    <text evidence="2">The sequence shown here is derived from an EMBL/GenBank/DDBJ whole genome shotgun (WGS) entry which is preliminary data.</text>
</comment>
<dbReference type="EMBL" id="JAWHQM010000011">
    <property type="protein sequence ID" value="KAK5629391.1"/>
    <property type="molecule type" value="Genomic_DNA"/>
</dbReference>
<feature type="signal peptide" evidence="1">
    <location>
        <begin position="1"/>
        <end position="27"/>
    </location>
</feature>
<proteinExistence type="predicted"/>
<organism evidence="2 3">
    <name type="scientific">Xylaria bambusicola</name>
    <dbReference type="NCBI Taxonomy" id="326684"/>
    <lineage>
        <taxon>Eukaryota</taxon>
        <taxon>Fungi</taxon>
        <taxon>Dikarya</taxon>
        <taxon>Ascomycota</taxon>
        <taxon>Pezizomycotina</taxon>
        <taxon>Sordariomycetes</taxon>
        <taxon>Xylariomycetidae</taxon>
        <taxon>Xylariales</taxon>
        <taxon>Xylariaceae</taxon>
        <taxon>Xylaria</taxon>
    </lineage>
</organism>
<keyword evidence="3" id="KW-1185">Reference proteome</keyword>
<sequence length="133" mass="14849">MHRRAIQGRRATAVFECLLMTASMVNAIANLDCIGPYKFLCIIQPPCLKFVLADWTDTGCKHGIIGDWDVLRFGNLCDCVARGRICIARLDDMILIDGLTRVYPILSLSGEHSIKVNLIDRGPYHFIDEPTAV</sequence>
<gene>
    <name evidence="2" type="ORF">RRF57_005106</name>
</gene>
<evidence type="ECO:0000256" key="1">
    <source>
        <dbReference type="SAM" id="SignalP"/>
    </source>
</evidence>
<accession>A0AAN7Z933</accession>